<name>A0A9X1NU24_9HYPH</name>
<sequence length="609" mass="67531">MSRLAELLPFNAGETISSYCSRLSAACGYRRARSFGNDLGFRFQGLAVGIQADIDKFEDIIDVPRSTLASGVVAADERITMICRQQFTRVLAQRQRIRCCPLCLRDDELEREGRRGFRAYGRLLWLATPVRVCRRHGVRLVTSENTVRGSFVHDFAANIAAEGDGMSALLSSAVPMEPDGLQGYVEARLQGSDSGSAWLDSLPLYVAVRICEAVGASELHGIWFHSTKLDERQLSICAGTGFDILKGGEESFRTWLRGHFVRFEGRIGNTGGCVVFGRLYERLAHETSDKAYDPVRRIMRDMAMSNLPLGPGDDFFGPVTDRKLHSVQSASTELGVDARRLQKMLVNSGKIPMEDTAKTFERILLEANEMTTFVNAARESLNATEAKRRLGAGRIQFDILVKLGFIQPFGGDRCAKELLNVDRRFAPGELEIFLDRVRSAATMEVEPGMSNIASTMKKATCTFAEIMELLLARRLMKVALAAGDVGIAAVRVHADEIKAFTMREHHGCLTISKVAKQFPVSHDVMKALIESGRMPTVERMNSVKRYMQKVIEPHAFSAFVDEFVSLANLVTARRTKPSSLERALAKAGVVPAFWAASKPFYRRSEVEAV</sequence>
<protein>
    <submittedName>
        <fullName evidence="2">TniQ family protein</fullName>
    </submittedName>
</protein>
<dbReference type="Proteomes" id="UP001139089">
    <property type="component" value="Unassembled WGS sequence"/>
</dbReference>
<proteinExistence type="predicted"/>
<evidence type="ECO:0000313" key="2">
    <source>
        <dbReference type="EMBL" id="MCD7110453.1"/>
    </source>
</evidence>
<dbReference type="InterPro" id="IPR009492">
    <property type="entry name" value="TniQ"/>
</dbReference>
<accession>A0A9X1NU24</accession>
<dbReference type="EMBL" id="JAJOZR010000009">
    <property type="protein sequence ID" value="MCD7110453.1"/>
    <property type="molecule type" value="Genomic_DNA"/>
</dbReference>
<organism evidence="2 3">
    <name type="scientific">Rhizobium quercicola</name>
    <dbReference type="NCBI Taxonomy" id="2901226"/>
    <lineage>
        <taxon>Bacteria</taxon>
        <taxon>Pseudomonadati</taxon>
        <taxon>Pseudomonadota</taxon>
        <taxon>Alphaproteobacteria</taxon>
        <taxon>Hyphomicrobiales</taxon>
        <taxon>Rhizobiaceae</taxon>
        <taxon>Rhizobium/Agrobacterium group</taxon>
        <taxon>Rhizobium</taxon>
    </lineage>
</organism>
<dbReference type="RefSeq" id="WP_231815658.1">
    <property type="nucleotide sequence ID" value="NZ_JAJOZR010000009.1"/>
</dbReference>
<evidence type="ECO:0000313" key="3">
    <source>
        <dbReference type="Proteomes" id="UP001139089"/>
    </source>
</evidence>
<keyword evidence="3" id="KW-1185">Reference proteome</keyword>
<comment type="caution">
    <text evidence="2">The sequence shown here is derived from an EMBL/GenBank/DDBJ whole genome shotgun (WGS) entry which is preliminary data.</text>
</comment>
<dbReference type="Pfam" id="PF06527">
    <property type="entry name" value="TniQ"/>
    <property type="match status" value="1"/>
</dbReference>
<dbReference type="AlphaFoldDB" id="A0A9X1NU24"/>
<reference evidence="2" key="1">
    <citation type="submission" date="2021-12" db="EMBL/GenBank/DDBJ databases">
        <authorList>
            <person name="Li Y."/>
        </authorList>
    </citation>
    <scope>NUCLEOTIDE SEQUENCE</scope>
    <source>
        <strain evidence="2">DKSPLA3</strain>
    </source>
</reference>
<evidence type="ECO:0000259" key="1">
    <source>
        <dbReference type="Pfam" id="PF06527"/>
    </source>
</evidence>
<gene>
    <name evidence="2" type="ORF">LRX75_15565</name>
</gene>
<feature type="domain" description="TniQ" evidence="1">
    <location>
        <begin position="10"/>
        <end position="140"/>
    </location>
</feature>